<name>M5RF86_9BACT</name>
<feature type="transmembrane region" description="Helical" evidence="6">
    <location>
        <begin position="153"/>
        <end position="179"/>
    </location>
</feature>
<accession>M5RF86</accession>
<dbReference type="Pfam" id="PF13346">
    <property type="entry name" value="ABC2_membrane_5"/>
    <property type="match status" value="1"/>
</dbReference>
<feature type="transmembrane region" description="Helical" evidence="6">
    <location>
        <begin position="54"/>
        <end position="74"/>
    </location>
</feature>
<dbReference type="PANTHER" id="PTHR30294:SF29">
    <property type="entry name" value="MULTIDRUG ABC TRANSPORTER PERMEASE YBHS-RELATED"/>
    <property type="match status" value="1"/>
</dbReference>
<keyword evidence="4 6" id="KW-1133">Transmembrane helix</keyword>
<keyword evidence="8" id="KW-1185">Reference proteome</keyword>
<evidence type="ECO:0000256" key="1">
    <source>
        <dbReference type="ARBA" id="ARBA00004651"/>
    </source>
</evidence>
<evidence type="ECO:0000256" key="2">
    <source>
        <dbReference type="ARBA" id="ARBA00022475"/>
    </source>
</evidence>
<evidence type="ECO:0000256" key="5">
    <source>
        <dbReference type="ARBA" id="ARBA00023136"/>
    </source>
</evidence>
<feature type="non-terminal residue" evidence="7">
    <location>
        <position position="184"/>
    </location>
</feature>
<evidence type="ECO:0000313" key="8">
    <source>
        <dbReference type="Proteomes" id="UP000011991"/>
    </source>
</evidence>
<comment type="caution">
    <text evidence="7">The sequence shown here is derived from an EMBL/GenBank/DDBJ whole genome shotgun (WGS) entry which is preliminary data.</text>
</comment>
<evidence type="ECO:0000313" key="7">
    <source>
        <dbReference type="EMBL" id="EMI18025.1"/>
    </source>
</evidence>
<dbReference type="PANTHER" id="PTHR30294">
    <property type="entry name" value="MEMBRANE COMPONENT OF ABC TRANSPORTER YHHJ-RELATED"/>
    <property type="match status" value="1"/>
</dbReference>
<dbReference type="InterPro" id="IPR051449">
    <property type="entry name" value="ABC-2_transporter_component"/>
</dbReference>
<organism evidence="7 8">
    <name type="scientific">Rhodopirellula maiorica SM1</name>
    <dbReference type="NCBI Taxonomy" id="1265738"/>
    <lineage>
        <taxon>Bacteria</taxon>
        <taxon>Pseudomonadati</taxon>
        <taxon>Planctomycetota</taxon>
        <taxon>Planctomycetia</taxon>
        <taxon>Pirellulales</taxon>
        <taxon>Pirellulaceae</taxon>
        <taxon>Novipirellula</taxon>
    </lineage>
</organism>
<keyword evidence="3 6" id="KW-0812">Transmembrane</keyword>
<feature type="transmembrane region" description="Helical" evidence="6">
    <location>
        <begin position="129"/>
        <end position="147"/>
    </location>
</feature>
<dbReference type="GO" id="GO:0005886">
    <property type="term" value="C:plasma membrane"/>
    <property type="evidence" value="ECO:0007669"/>
    <property type="project" value="UniProtKB-SubCell"/>
</dbReference>
<feature type="transmembrane region" description="Helical" evidence="6">
    <location>
        <begin position="89"/>
        <end position="108"/>
    </location>
</feature>
<comment type="subcellular location">
    <subcellularLocation>
        <location evidence="1">Cell membrane</location>
        <topology evidence="1">Multi-pass membrane protein</topology>
    </subcellularLocation>
</comment>
<reference evidence="7 8" key="1">
    <citation type="journal article" date="2013" name="Mar. Genomics">
        <title>Expression of sulfatases in Rhodopirellula baltica and the diversity of sulfatases in the genus Rhodopirellula.</title>
        <authorList>
            <person name="Wegner C.E."/>
            <person name="Richter-Heitmann T."/>
            <person name="Klindworth A."/>
            <person name="Klockow C."/>
            <person name="Richter M."/>
            <person name="Achstetter T."/>
            <person name="Glockner F.O."/>
            <person name="Harder J."/>
        </authorList>
    </citation>
    <scope>NUCLEOTIDE SEQUENCE [LARGE SCALE GENOMIC DNA]</scope>
    <source>
        <strain evidence="7 8">SM1</strain>
    </source>
</reference>
<dbReference type="AlphaFoldDB" id="M5RF86"/>
<evidence type="ECO:0000256" key="4">
    <source>
        <dbReference type="ARBA" id="ARBA00022989"/>
    </source>
</evidence>
<keyword evidence="5 6" id="KW-0472">Membrane</keyword>
<evidence type="ECO:0000256" key="6">
    <source>
        <dbReference type="SAM" id="Phobius"/>
    </source>
</evidence>
<keyword evidence="2" id="KW-1003">Cell membrane</keyword>
<dbReference type="InterPro" id="IPR025699">
    <property type="entry name" value="ABC2_memb-like"/>
</dbReference>
<evidence type="ECO:0000256" key="3">
    <source>
        <dbReference type="ARBA" id="ARBA00022692"/>
    </source>
</evidence>
<dbReference type="Proteomes" id="UP000011991">
    <property type="component" value="Unassembled WGS sequence"/>
</dbReference>
<dbReference type="RefSeq" id="WP_008702163.1">
    <property type="nucleotide sequence ID" value="NZ_ANOG01000717.1"/>
</dbReference>
<feature type="transmembrane region" description="Helical" evidence="6">
    <location>
        <begin position="6"/>
        <end position="33"/>
    </location>
</feature>
<gene>
    <name evidence="7" type="ORF">RMSM_05049</name>
</gene>
<proteinExistence type="predicted"/>
<dbReference type="EMBL" id="ANOG01000717">
    <property type="protein sequence ID" value="EMI18025.1"/>
    <property type="molecule type" value="Genomic_DNA"/>
</dbReference>
<protein>
    <submittedName>
        <fullName evidence="7">ABC transporter, permease protein</fullName>
    </submittedName>
</protein>
<sequence>MTLNNVAFALLNLFVLDLILLLVLMAIVAALAGTKRAAYAVLKRNFVGYFGNPTGYVFLCIFVFLTSVSAFWPYEFFNQNLATLDQLNYWFPLIMLVFIPAITMSIWAEEKRQGTDELLLTLPADDFDIVIGKYMAAASIFTASLLFSQLSTFITLAVLTEGTLDTGLIFTTYLGYWFVGLAMI</sequence>